<organism evidence="3 4">
    <name type="scientific">Streptomyces paludis</name>
    <dbReference type="NCBI Taxonomy" id="2282738"/>
    <lineage>
        <taxon>Bacteria</taxon>
        <taxon>Bacillati</taxon>
        <taxon>Actinomycetota</taxon>
        <taxon>Actinomycetes</taxon>
        <taxon>Kitasatosporales</taxon>
        <taxon>Streptomycetaceae</taxon>
        <taxon>Streptomyces</taxon>
    </lineage>
</organism>
<dbReference type="GO" id="GO:0005524">
    <property type="term" value="F:ATP binding"/>
    <property type="evidence" value="ECO:0007669"/>
    <property type="project" value="UniProtKB-KW"/>
</dbReference>
<dbReference type="KEGG" id="spad:DVK44_19680"/>
<dbReference type="Pfam" id="PF13581">
    <property type="entry name" value="HATPase_c_2"/>
    <property type="match status" value="1"/>
</dbReference>
<dbReference type="RefSeq" id="WP_114660831.1">
    <property type="nucleotide sequence ID" value="NZ_CP031194.1"/>
</dbReference>
<keyword evidence="3" id="KW-0067">ATP-binding</keyword>
<proteinExistence type="predicted"/>
<evidence type="ECO:0000313" key="3">
    <source>
        <dbReference type="EMBL" id="AXG79502.1"/>
    </source>
</evidence>
<dbReference type="AlphaFoldDB" id="A0A345HS28"/>
<keyword evidence="1" id="KW-0808">Transferase</keyword>
<dbReference type="CDD" id="cd16936">
    <property type="entry name" value="HATPase_RsbW-like"/>
    <property type="match status" value="1"/>
</dbReference>
<sequence length="152" mass="16277">MTTVNATARPVPPPPPRGDTYRLALPNTAAAPKVARDFVSSLLGINRHGALMEDARLCVTEVVTNAHRHTATPLIRVHVTVDRKRVTVCVADDEPWALPVAVPVSDRDSGRGLLLVESLAWAWGATVHGGCSPGHKVVWFTLARPSGPLETV</sequence>
<evidence type="ECO:0000259" key="2">
    <source>
        <dbReference type="Pfam" id="PF13581"/>
    </source>
</evidence>
<keyword evidence="1" id="KW-0723">Serine/threonine-protein kinase</keyword>
<accession>A0A345HS28</accession>
<keyword evidence="1" id="KW-0418">Kinase</keyword>
<dbReference type="OrthoDB" id="3871846at2"/>
<dbReference type="PANTHER" id="PTHR35526">
    <property type="entry name" value="ANTI-SIGMA-F FACTOR RSBW-RELATED"/>
    <property type="match status" value="1"/>
</dbReference>
<reference evidence="4" key="1">
    <citation type="submission" date="2018-07" db="EMBL/GenBank/DDBJ databases">
        <authorList>
            <person name="Zhao J."/>
        </authorList>
    </citation>
    <scope>NUCLEOTIDE SEQUENCE [LARGE SCALE GENOMIC DNA]</scope>
    <source>
        <strain evidence="4">GSSD-12</strain>
    </source>
</reference>
<dbReference type="InterPro" id="IPR050267">
    <property type="entry name" value="Anti-sigma-factor_SerPK"/>
</dbReference>
<dbReference type="InterPro" id="IPR036890">
    <property type="entry name" value="HATPase_C_sf"/>
</dbReference>
<dbReference type="EMBL" id="CP031194">
    <property type="protein sequence ID" value="AXG79502.1"/>
    <property type="molecule type" value="Genomic_DNA"/>
</dbReference>
<dbReference type="Proteomes" id="UP000253868">
    <property type="component" value="Chromosome"/>
</dbReference>
<dbReference type="SUPFAM" id="SSF55874">
    <property type="entry name" value="ATPase domain of HSP90 chaperone/DNA topoisomerase II/histidine kinase"/>
    <property type="match status" value="1"/>
</dbReference>
<dbReference type="Gene3D" id="3.30.565.10">
    <property type="entry name" value="Histidine kinase-like ATPase, C-terminal domain"/>
    <property type="match status" value="1"/>
</dbReference>
<keyword evidence="3" id="KW-0547">Nucleotide-binding</keyword>
<keyword evidence="4" id="KW-1185">Reference proteome</keyword>
<evidence type="ECO:0000313" key="4">
    <source>
        <dbReference type="Proteomes" id="UP000253868"/>
    </source>
</evidence>
<evidence type="ECO:0000256" key="1">
    <source>
        <dbReference type="ARBA" id="ARBA00022527"/>
    </source>
</evidence>
<dbReference type="PANTHER" id="PTHR35526:SF3">
    <property type="entry name" value="ANTI-SIGMA-F FACTOR RSBW"/>
    <property type="match status" value="1"/>
</dbReference>
<gene>
    <name evidence="3" type="ORF">DVK44_19680</name>
</gene>
<dbReference type="GO" id="GO:0004674">
    <property type="term" value="F:protein serine/threonine kinase activity"/>
    <property type="evidence" value="ECO:0007669"/>
    <property type="project" value="UniProtKB-KW"/>
</dbReference>
<dbReference type="InterPro" id="IPR003594">
    <property type="entry name" value="HATPase_dom"/>
</dbReference>
<protein>
    <submittedName>
        <fullName evidence="3">ATP-binding protein</fullName>
    </submittedName>
</protein>
<feature type="domain" description="Histidine kinase/HSP90-like ATPase" evidence="2">
    <location>
        <begin position="29"/>
        <end position="126"/>
    </location>
</feature>
<name>A0A345HS28_9ACTN</name>